<feature type="transmembrane region" description="Helical" evidence="6">
    <location>
        <begin position="40"/>
        <end position="58"/>
    </location>
</feature>
<feature type="transmembrane region" description="Helical" evidence="6">
    <location>
        <begin position="64"/>
        <end position="82"/>
    </location>
</feature>
<proteinExistence type="inferred from homology"/>
<evidence type="ECO:0000256" key="2">
    <source>
        <dbReference type="ARBA" id="ARBA00010350"/>
    </source>
</evidence>
<feature type="transmembrane region" description="Helical" evidence="6">
    <location>
        <begin position="148"/>
        <end position="171"/>
    </location>
</feature>
<evidence type="ECO:0000313" key="7">
    <source>
        <dbReference type="EnsemblPlants" id="Kaladp0081s0094.1.v1.1"/>
    </source>
</evidence>
<sequence length="249" mass="27618">MESFSSFFQPQPASSRYGWTYDPLKNFRQISPVVQNHLRLVYLTLCCALIASAIGAYLHLIWNIGGYITTILCLVALNFTLAVSSRDKNKKFSLLMLSALFEGASIGPLTQLAVEIDPSILIGALVGSALAFGCFSGAAMVARRREYLYLGGLVSAGLSILMWLHFGSAIIGGSMALFKFEIYFGLMVFVGYTVVDTQEIIEKAHFGDLDYVKHALMLFTDFVALFVRILALMLKNTVDKKEKRKRRVS</sequence>
<comment type="subcellular location">
    <subcellularLocation>
        <location evidence="1">Membrane</location>
        <topology evidence="1">Multi-pass membrane protein</topology>
    </subcellularLocation>
</comment>
<dbReference type="GO" id="GO:0016020">
    <property type="term" value="C:membrane"/>
    <property type="evidence" value="ECO:0007669"/>
    <property type="project" value="UniProtKB-SubCell"/>
</dbReference>
<dbReference type="Proteomes" id="UP000594263">
    <property type="component" value="Unplaced"/>
</dbReference>
<evidence type="ECO:0000313" key="8">
    <source>
        <dbReference type="Proteomes" id="UP000594263"/>
    </source>
</evidence>
<keyword evidence="4 6" id="KW-1133">Transmembrane helix</keyword>
<comment type="similarity">
    <text evidence="2 6">Belongs to the BI1 family.</text>
</comment>
<dbReference type="CDD" id="cd10430">
    <property type="entry name" value="BI-1"/>
    <property type="match status" value="1"/>
</dbReference>
<reference evidence="7" key="1">
    <citation type="submission" date="2021-01" db="UniProtKB">
        <authorList>
            <consortium name="EnsemblPlants"/>
        </authorList>
    </citation>
    <scope>IDENTIFICATION</scope>
</reference>
<name>A0A7N0UT62_KALFE</name>
<evidence type="ECO:0000256" key="1">
    <source>
        <dbReference type="ARBA" id="ARBA00004141"/>
    </source>
</evidence>
<organism evidence="7 8">
    <name type="scientific">Kalanchoe fedtschenkoi</name>
    <name type="common">Lavender scallops</name>
    <name type="synonym">South American air plant</name>
    <dbReference type="NCBI Taxonomy" id="63787"/>
    <lineage>
        <taxon>Eukaryota</taxon>
        <taxon>Viridiplantae</taxon>
        <taxon>Streptophyta</taxon>
        <taxon>Embryophyta</taxon>
        <taxon>Tracheophyta</taxon>
        <taxon>Spermatophyta</taxon>
        <taxon>Magnoliopsida</taxon>
        <taxon>eudicotyledons</taxon>
        <taxon>Gunneridae</taxon>
        <taxon>Pentapetalae</taxon>
        <taxon>Saxifragales</taxon>
        <taxon>Crassulaceae</taxon>
        <taxon>Kalanchoe</taxon>
    </lineage>
</organism>
<keyword evidence="5 6" id="KW-0472">Membrane</keyword>
<evidence type="ECO:0000256" key="3">
    <source>
        <dbReference type="ARBA" id="ARBA00022692"/>
    </source>
</evidence>
<dbReference type="OMA" id="AQKISNC"/>
<evidence type="ECO:0000256" key="6">
    <source>
        <dbReference type="RuleBase" id="RU004379"/>
    </source>
</evidence>
<dbReference type="PANTHER" id="PTHR23291:SF32">
    <property type="entry name" value="BAX INHIBITOR 1"/>
    <property type="match status" value="1"/>
</dbReference>
<feature type="transmembrane region" description="Helical" evidence="6">
    <location>
        <begin position="215"/>
        <end position="234"/>
    </location>
</feature>
<dbReference type="AlphaFoldDB" id="A0A7N0UT62"/>
<accession>A0A7N0UT62</accession>
<dbReference type="InterPro" id="IPR006214">
    <property type="entry name" value="Bax_inhibitor_1-related"/>
</dbReference>
<dbReference type="Gramene" id="Kaladp0081s0094.1.v1.1">
    <property type="protein sequence ID" value="Kaladp0081s0094.1.v1.1"/>
    <property type="gene ID" value="Kaladp0081s0094.v1.1"/>
</dbReference>
<dbReference type="Pfam" id="PF01027">
    <property type="entry name" value="Bax1-I"/>
    <property type="match status" value="1"/>
</dbReference>
<evidence type="ECO:0000256" key="5">
    <source>
        <dbReference type="ARBA" id="ARBA00023136"/>
    </source>
</evidence>
<feature type="transmembrane region" description="Helical" evidence="6">
    <location>
        <begin position="120"/>
        <end position="141"/>
    </location>
</feature>
<protein>
    <recommendedName>
        <fullName evidence="9">Bax inhibitor 1</fullName>
    </recommendedName>
</protein>
<keyword evidence="3 6" id="KW-0812">Transmembrane</keyword>
<evidence type="ECO:0000256" key="4">
    <source>
        <dbReference type="ARBA" id="ARBA00022989"/>
    </source>
</evidence>
<evidence type="ECO:0008006" key="9">
    <source>
        <dbReference type="Google" id="ProtNLM"/>
    </source>
</evidence>
<dbReference type="PANTHER" id="PTHR23291">
    <property type="entry name" value="BAX INHIBITOR-RELATED"/>
    <property type="match status" value="1"/>
</dbReference>
<keyword evidence="8" id="KW-1185">Reference proteome</keyword>
<dbReference type="EnsemblPlants" id="Kaladp0081s0094.1.v1.1">
    <property type="protein sequence ID" value="Kaladp0081s0094.1.v1.1"/>
    <property type="gene ID" value="Kaladp0081s0094.v1.1"/>
</dbReference>
<feature type="transmembrane region" description="Helical" evidence="6">
    <location>
        <begin position="94"/>
        <end position="114"/>
    </location>
</feature>